<evidence type="ECO:0000313" key="3">
    <source>
        <dbReference type="EMBL" id="KAL3620311.1"/>
    </source>
</evidence>
<comment type="caution">
    <text evidence="2">The sequence shown here is derived from an EMBL/GenBank/DDBJ whole genome shotgun (WGS) entry which is preliminary data.</text>
</comment>
<reference evidence="2" key="2">
    <citation type="submission" date="2024-11" db="EMBL/GenBank/DDBJ databases">
        <authorList>
            <person name="Burger M."/>
            <person name="Chory J."/>
        </authorList>
    </citation>
    <scope>NUCLEOTIDE SEQUENCE</scope>
    <source>
        <strain evidence="2">Tecolote</strain>
        <tissue evidence="2">Flower</tissue>
    </source>
</reference>
<gene>
    <name evidence="3" type="ORF">CASFOL_035223</name>
    <name evidence="2" type="ORF">CASFOL_037449</name>
</gene>
<sequence length="131" mass="15278">MAPPVSEKKAIYKNFQYSTNESIGTYVVKKHDLWFNARNEMAIPNPYAAVRIVIDSLPTFWKIKADKICASLLEYDRYLDYPKIDYGKFTYLMYGEWMKQVAFIEADERYEEDPKEDSISDSTSGTGEMEI</sequence>
<accession>A0ABD3BNE1</accession>
<evidence type="ECO:0000313" key="2">
    <source>
        <dbReference type="EMBL" id="KAL3618787.1"/>
    </source>
</evidence>
<reference evidence="2 4" key="1">
    <citation type="journal article" date="2024" name="IScience">
        <title>Strigolactones Initiate the Formation of Haustorium-like Structures in Castilleja.</title>
        <authorList>
            <person name="Buerger M."/>
            <person name="Peterson D."/>
            <person name="Chory J."/>
        </authorList>
    </citation>
    <scope>NUCLEOTIDE SEQUENCE</scope>
    <source>
        <strain evidence="2">Tecolote</strain>
        <tissue evidence="2">Flower</tissue>
    </source>
</reference>
<name>A0ABD3BNE1_9LAMI</name>
<dbReference type="AlphaFoldDB" id="A0ABD3BNE1"/>
<keyword evidence="4" id="KW-1185">Reference proteome</keyword>
<dbReference type="EMBL" id="JAVIJP010000066">
    <property type="protein sequence ID" value="KAL3620311.1"/>
    <property type="molecule type" value="Genomic_DNA"/>
</dbReference>
<evidence type="ECO:0000313" key="4">
    <source>
        <dbReference type="Proteomes" id="UP001632038"/>
    </source>
</evidence>
<protein>
    <submittedName>
        <fullName evidence="2">Uncharacterized protein</fullName>
    </submittedName>
</protein>
<organism evidence="2 4">
    <name type="scientific">Castilleja foliolosa</name>
    <dbReference type="NCBI Taxonomy" id="1961234"/>
    <lineage>
        <taxon>Eukaryota</taxon>
        <taxon>Viridiplantae</taxon>
        <taxon>Streptophyta</taxon>
        <taxon>Embryophyta</taxon>
        <taxon>Tracheophyta</taxon>
        <taxon>Spermatophyta</taxon>
        <taxon>Magnoliopsida</taxon>
        <taxon>eudicotyledons</taxon>
        <taxon>Gunneridae</taxon>
        <taxon>Pentapetalae</taxon>
        <taxon>asterids</taxon>
        <taxon>lamiids</taxon>
        <taxon>Lamiales</taxon>
        <taxon>Orobanchaceae</taxon>
        <taxon>Pedicularideae</taxon>
        <taxon>Castillejinae</taxon>
        <taxon>Castilleja</taxon>
    </lineage>
</organism>
<feature type="region of interest" description="Disordered" evidence="1">
    <location>
        <begin position="109"/>
        <end position="131"/>
    </location>
</feature>
<proteinExistence type="predicted"/>
<feature type="compositionally biased region" description="Polar residues" evidence="1">
    <location>
        <begin position="120"/>
        <end position="131"/>
    </location>
</feature>
<dbReference type="EMBL" id="JAVIJP010000078">
    <property type="protein sequence ID" value="KAL3618787.1"/>
    <property type="molecule type" value="Genomic_DNA"/>
</dbReference>
<dbReference type="Proteomes" id="UP001632038">
    <property type="component" value="Unassembled WGS sequence"/>
</dbReference>
<evidence type="ECO:0000256" key="1">
    <source>
        <dbReference type="SAM" id="MobiDB-lite"/>
    </source>
</evidence>